<dbReference type="Pfam" id="PF11716">
    <property type="entry name" value="MDMPI_N"/>
    <property type="match status" value="1"/>
</dbReference>
<accession>A0A3D9T884</accession>
<proteinExistence type="predicted"/>
<dbReference type="InterPro" id="IPR017517">
    <property type="entry name" value="Maleyloyr_isom"/>
</dbReference>
<evidence type="ECO:0000313" key="2">
    <source>
        <dbReference type="EMBL" id="REF00885.1"/>
    </source>
</evidence>
<dbReference type="InterPro" id="IPR024344">
    <property type="entry name" value="MDMPI_metal-binding"/>
</dbReference>
<dbReference type="InterPro" id="IPR034660">
    <property type="entry name" value="DinB/YfiT-like"/>
</dbReference>
<dbReference type="GO" id="GO:0046872">
    <property type="term" value="F:metal ion binding"/>
    <property type="evidence" value="ECO:0007669"/>
    <property type="project" value="InterPro"/>
</dbReference>
<evidence type="ECO:0000259" key="1">
    <source>
        <dbReference type="Pfam" id="PF11716"/>
    </source>
</evidence>
<dbReference type="RefSeq" id="WP_116025991.1">
    <property type="nucleotide sequence ID" value="NZ_QTTT01000001.1"/>
</dbReference>
<feature type="domain" description="Mycothiol-dependent maleylpyruvate isomerase metal-binding" evidence="1">
    <location>
        <begin position="29"/>
        <end position="144"/>
    </location>
</feature>
<dbReference type="Proteomes" id="UP000256661">
    <property type="component" value="Unassembled WGS sequence"/>
</dbReference>
<gene>
    <name evidence="2" type="ORF">DFJ69_6480</name>
</gene>
<dbReference type="OrthoDB" id="5185819at2"/>
<organism evidence="2 3">
    <name type="scientific">Thermomonospora umbrina</name>
    <dbReference type="NCBI Taxonomy" id="111806"/>
    <lineage>
        <taxon>Bacteria</taxon>
        <taxon>Bacillati</taxon>
        <taxon>Actinomycetota</taxon>
        <taxon>Actinomycetes</taxon>
        <taxon>Streptosporangiales</taxon>
        <taxon>Thermomonosporaceae</taxon>
        <taxon>Thermomonospora</taxon>
    </lineage>
</organism>
<dbReference type="NCBIfam" id="TIGR03086">
    <property type="entry name" value="TIGR03086 family metal-binding protein"/>
    <property type="match status" value="1"/>
</dbReference>
<dbReference type="SUPFAM" id="SSF109854">
    <property type="entry name" value="DinB/YfiT-like putative metalloenzymes"/>
    <property type="match status" value="1"/>
</dbReference>
<dbReference type="AlphaFoldDB" id="A0A3D9T884"/>
<reference evidence="2 3" key="1">
    <citation type="submission" date="2018-08" db="EMBL/GenBank/DDBJ databases">
        <title>Sequencing the genomes of 1000 actinobacteria strains.</title>
        <authorList>
            <person name="Klenk H.-P."/>
        </authorList>
    </citation>
    <scope>NUCLEOTIDE SEQUENCE [LARGE SCALE GENOMIC DNA]</scope>
    <source>
        <strain evidence="2 3">DSM 43927</strain>
    </source>
</reference>
<dbReference type="Gene3D" id="1.20.120.450">
    <property type="entry name" value="dinb family like domain"/>
    <property type="match status" value="1"/>
</dbReference>
<dbReference type="EMBL" id="QTTT01000001">
    <property type="protein sequence ID" value="REF00885.1"/>
    <property type="molecule type" value="Genomic_DNA"/>
</dbReference>
<dbReference type="InterPro" id="IPR017520">
    <property type="entry name" value="CHP03086"/>
</dbReference>
<comment type="caution">
    <text evidence="2">The sequence shown here is derived from an EMBL/GenBank/DDBJ whole genome shotgun (WGS) entry which is preliminary data.</text>
</comment>
<evidence type="ECO:0000313" key="3">
    <source>
        <dbReference type="Proteomes" id="UP000256661"/>
    </source>
</evidence>
<name>A0A3D9T884_9ACTN</name>
<dbReference type="NCBIfam" id="TIGR03083">
    <property type="entry name" value="maleylpyruvate isomerase family mycothiol-dependent enzyme"/>
    <property type="match status" value="1"/>
</dbReference>
<sequence length="203" mass="21073">MIGEPTGDVLARAVRRETVLHSFERVQGEAEARVAAVPPEAFAGPTHLPGWDVARLIDHLILVDVRCAAVADGVAPPEGTGRGADAEPAGAAAAFRRAGERARLAFARPGMLNETVTAPWGSAPGYVLVQHAVIELLVHGWDLARATGQPTDLAPEQAAQALPVARTWYAGPPRAAAGFSPPRPVPADATPADLLAAFLGRAV</sequence>
<keyword evidence="3" id="KW-1185">Reference proteome</keyword>
<protein>
    <submittedName>
        <fullName evidence="2">Uncharacterized protein (TIGR03086 family)</fullName>
    </submittedName>
</protein>